<evidence type="ECO:0000256" key="3">
    <source>
        <dbReference type="ARBA" id="ARBA00022827"/>
    </source>
</evidence>
<dbReference type="InterPro" id="IPR006094">
    <property type="entry name" value="Oxid_FAD_bind_N"/>
</dbReference>
<proteinExistence type="inferred from homology"/>
<dbReference type="GO" id="GO:0071949">
    <property type="term" value="F:FAD binding"/>
    <property type="evidence" value="ECO:0007669"/>
    <property type="project" value="InterPro"/>
</dbReference>
<evidence type="ECO:0000259" key="5">
    <source>
        <dbReference type="PROSITE" id="PS51387"/>
    </source>
</evidence>
<evidence type="ECO:0000256" key="4">
    <source>
        <dbReference type="ARBA" id="ARBA00023002"/>
    </source>
</evidence>
<dbReference type="Proteomes" id="UP000717328">
    <property type="component" value="Unassembled WGS sequence"/>
</dbReference>
<dbReference type="PANTHER" id="PTHR42973">
    <property type="entry name" value="BINDING OXIDOREDUCTASE, PUTATIVE (AFU_ORTHOLOGUE AFUA_1G17690)-RELATED"/>
    <property type="match status" value="1"/>
</dbReference>
<name>A0A9P7K3T5_9AGAR</name>
<feature type="domain" description="FAD-binding PCMH-type" evidence="5">
    <location>
        <begin position="1"/>
        <end position="112"/>
    </location>
</feature>
<evidence type="ECO:0000313" key="6">
    <source>
        <dbReference type="EMBL" id="KAG5637106.1"/>
    </source>
</evidence>
<evidence type="ECO:0000256" key="2">
    <source>
        <dbReference type="ARBA" id="ARBA00022630"/>
    </source>
</evidence>
<reference evidence="6" key="1">
    <citation type="submission" date="2021-02" db="EMBL/GenBank/DDBJ databases">
        <authorList>
            <person name="Nieuwenhuis M."/>
            <person name="Van De Peppel L.J.J."/>
        </authorList>
    </citation>
    <scope>NUCLEOTIDE SEQUENCE</scope>
    <source>
        <strain evidence="6">D49</strain>
    </source>
</reference>
<evidence type="ECO:0000256" key="1">
    <source>
        <dbReference type="ARBA" id="ARBA00005466"/>
    </source>
</evidence>
<comment type="caution">
    <text evidence="6">The sequence shown here is derived from an EMBL/GenBank/DDBJ whole genome shotgun (WGS) entry which is preliminary data.</text>
</comment>
<accession>A0A9P7K3T5</accession>
<dbReference type="EMBL" id="JABCKI010005860">
    <property type="protein sequence ID" value="KAG5637106.1"/>
    <property type="molecule type" value="Genomic_DNA"/>
</dbReference>
<dbReference type="InterPro" id="IPR050416">
    <property type="entry name" value="FAD-linked_Oxidoreductase"/>
</dbReference>
<keyword evidence="4" id="KW-0560">Oxidoreductase</keyword>
<evidence type="ECO:0000313" key="7">
    <source>
        <dbReference type="Proteomes" id="UP000717328"/>
    </source>
</evidence>
<dbReference type="AlphaFoldDB" id="A0A9P7K3T5"/>
<dbReference type="InterPro" id="IPR036318">
    <property type="entry name" value="FAD-bd_PCMH-like_sf"/>
</dbReference>
<dbReference type="Gene3D" id="3.30.465.10">
    <property type="match status" value="1"/>
</dbReference>
<dbReference type="OrthoDB" id="2151789at2759"/>
<keyword evidence="7" id="KW-1185">Reference proteome</keyword>
<keyword evidence="2" id="KW-0285">Flavoprotein</keyword>
<sequence length="350" mass="37112">MSRFSDVTYDTTSQTAVIGAGLIWDDVYAALAPYNVNVVGGRVSGVGIAGFTLGGGYSWLTNQHGLTLDTVRAFELVKPSGEVATVTQASDPDLFFGLKGGVISYASPQIPSVATATATFSETVTDPKAGIISTYNFIPGDVGISQILFYDGPTPPAGIFDAFLAIPYLTKDISTRDYLSLVQLSPANVSSNLRVVFNTVSLSQYTPSILDVILNETTFWGAQLTTKSGTFISYDAEPFLPSIFSHGAPSSSAYPPSRSIGLSPIDIYYAWTDEEFDDDFYAAARHSAARIHELAIAEGQDIADAALYPNYSIFGTPIAALYGANVPALKALKDEVDPGNVMGLAGGFKI</sequence>
<reference evidence="6" key="2">
    <citation type="submission" date="2021-10" db="EMBL/GenBank/DDBJ databases">
        <title>Phylogenomics reveals ancestral predisposition of the termite-cultivated fungus Termitomyces towards a domesticated lifestyle.</title>
        <authorList>
            <person name="Auxier B."/>
            <person name="Grum-Grzhimaylo A."/>
            <person name="Cardenas M.E."/>
            <person name="Lodge J.D."/>
            <person name="Laessoe T."/>
            <person name="Pedersen O."/>
            <person name="Smith M.E."/>
            <person name="Kuyper T.W."/>
            <person name="Franco-Molano E.A."/>
            <person name="Baroni T.J."/>
            <person name="Aanen D.K."/>
        </authorList>
    </citation>
    <scope>NUCLEOTIDE SEQUENCE</scope>
    <source>
        <strain evidence="6">D49</strain>
    </source>
</reference>
<comment type="similarity">
    <text evidence="1">Belongs to the oxygen-dependent FAD-linked oxidoreductase family.</text>
</comment>
<gene>
    <name evidence="6" type="ORF">H0H81_005744</name>
</gene>
<organism evidence="6 7">
    <name type="scientific">Sphagnurus paluster</name>
    <dbReference type="NCBI Taxonomy" id="117069"/>
    <lineage>
        <taxon>Eukaryota</taxon>
        <taxon>Fungi</taxon>
        <taxon>Dikarya</taxon>
        <taxon>Basidiomycota</taxon>
        <taxon>Agaricomycotina</taxon>
        <taxon>Agaricomycetes</taxon>
        <taxon>Agaricomycetidae</taxon>
        <taxon>Agaricales</taxon>
        <taxon>Tricholomatineae</taxon>
        <taxon>Lyophyllaceae</taxon>
        <taxon>Sphagnurus</taxon>
    </lineage>
</organism>
<dbReference type="PANTHER" id="PTHR42973:SF13">
    <property type="entry name" value="FAD-BINDING PCMH-TYPE DOMAIN-CONTAINING PROTEIN"/>
    <property type="match status" value="1"/>
</dbReference>
<protein>
    <recommendedName>
        <fullName evidence="5">FAD-binding PCMH-type domain-containing protein</fullName>
    </recommendedName>
</protein>
<dbReference type="InterPro" id="IPR016169">
    <property type="entry name" value="FAD-bd_PCMH_sub2"/>
</dbReference>
<dbReference type="InterPro" id="IPR016166">
    <property type="entry name" value="FAD-bd_PCMH"/>
</dbReference>
<dbReference type="Pfam" id="PF01565">
    <property type="entry name" value="FAD_binding_4"/>
    <property type="match status" value="1"/>
</dbReference>
<dbReference type="SUPFAM" id="SSF56176">
    <property type="entry name" value="FAD-binding/transporter-associated domain-like"/>
    <property type="match status" value="1"/>
</dbReference>
<dbReference type="PROSITE" id="PS51387">
    <property type="entry name" value="FAD_PCMH"/>
    <property type="match status" value="1"/>
</dbReference>
<dbReference type="GO" id="GO:0016491">
    <property type="term" value="F:oxidoreductase activity"/>
    <property type="evidence" value="ECO:0007669"/>
    <property type="project" value="UniProtKB-KW"/>
</dbReference>
<keyword evidence="3" id="KW-0274">FAD</keyword>